<dbReference type="PANTHER" id="PTHR45640:SF26">
    <property type="entry name" value="RE23625P"/>
    <property type="match status" value="1"/>
</dbReference>
<organism evidence="2 3">
    <name type="scientific">Hydra vulgaris</name>
    <name type="common">Hydra</name>
    <name type="synonym">Hydra attenuata</name>
    <dbReference type="NCBI Taxonomy" id="6087"/>
    <lineage>
        <taxon>Eukaryota</taxon>
        <taxon>Metazoa</taxon>
        <taxon>Cnidaria</taxon>
        <taxon>Hydrozoa</taxon>
        <taxon>Hydroidolina</taxon>
        <taxon>Anthoathecata</taxon>
        <taxon>Aplanulata</taxon>
        <taxon>Hydridae</taxon>
        <taxon>Hydra</taxon>
    </lineage>
</organism>
<name>A0ABM4CV02_HYDVU</name>
<dbReference type="SUPFAM" id="SSF49764">
    <property type="entry name" value="HSP20-like chaperones"/>
    <property type="match status" value="2"/>
</dbReference>
<feature type="domain" description="SHSP" evidence="1">
    <location>
        <begin position="182"/>
        <end position="266"/>
    </location>
</feature>
<dbReference type="CDD" id="cd06526">
    <property type="entry name" value="metazoan_ACD"/>
    <property type="match status" value="2"/>
</dbReference>
<dbReference type="GeneID" id="101235243"/>
<dbReference type="InterPro" id="IPR002068">
    <property type="entry name" value="A-crystallin/Hsp20_dom"/>
</dbReference>
<dbReference type="RefSeq" id="XP_065665751.1">
    <property type="nucleotide sequence ID" value="XM_065809679.1"/>
</dbReference>
<reference evidence="3" key="1">
    <citation type="submission" date="2025-08" db="UniProtKB">
        <authorList>
            <consortium name="RefSeq"/>
        </authorList>
    </citation>
    <scope>IDENTIFICATION</scope>
</reference>
<protein>
    <submittedName>
        <fullName evidence="3">Uncharacterized protein LOC101235243 isoform X2</fullName>
    </submittedName>
</protein>
<evidence type="ECO:0000313" key="3">
    <source>
        <dbReference type="RefSeq" id="XP_065665751.1"/>
    </source>
</evidence>
<evidence type="ECO:0000313" key="2">
    <source>
        <dbReference type="Proteomes" id="UP001652625"/>
    </source>
</evidence>
<dbReference type="PANTHER" id="PTHR45640">
    <property type="entry name" value="HEAT SHOCK PROTEIN HSP-12.2-RELATED"/>
    <property type="match status" value="1"/>
</dbReference>
<evidence type="ECO:0000259" key="1">
    <source>
        <dbReference type="Pfam" id="PF00011"/>
    </source>
</evidence>
<dbReference type="Proteomes" id="UP001652625">
    <property type="component" value="Chromosome 11"/>
</dbReference>
<dbReference type="InterPro" id="IPR008978">
    <property type="entry name" value="HSP20-like_chaperone"/>
</dbReference>
<feature type="domain" description="SHSP" evidence="1">
    <location>
        <begin position="93"/>
        <end position="176"/>
    </location>
</feature>
<accession>A0ABM4CV02</accession>
<proteinExistence type="predicted"/>
<dbReference type="InterPro" id="IPR001436">
    <property type="entry name" value="Alpha-crystallin/sHSP_animal"/>
</dbReference>
<gene>
    <name evidence="3" type="primary">LOC101235243</name>
</gene>
<keyword evidence="2" id="KW-1185">Reference proteome</keyword>
<sequence length="279" mass="32109">MPHWHVPVHGYVPTESELANEKKKLCHIPSGEYDPSNQFFDDLMDITYPPFRYFPQFNDRKITKKMKREHDLMYKKLKECLPYSCGQLAKTSTNEDNAFMVDLDVKHYKPEEVSLKVEGRVLEVSGKHHNKTENGFETSEFHRKYTISDDVDATAITSIINEDGVLHIEAPKMLPVSADSVESTKDNFKYCLDVQGFRPEEISIQVKGRDLVVHGETKTEDRDEHGLSFHHKQFTRKVSLPDDVDPSHLSSCFTKNSKLNIEAPRSLSLTPLKLEIKMD</sequence>
<dbReference type="PRINTS" id="PR00299">
    <property type="entry name" value="ACRYSTALLIN"/>
</dbReference>
<dbReference type="Gene3D" id="2.60.40.790">
    <property type="match status" value="2"/>
</dbReference>
<dbReference type="Pfam" id="PF00011">
    <property type="entry name" value="HSP20"/>
    <property type="match status" value="2"/>
</dbReference>